<gene>
    <name evidence="2" type="ORF">M422DRAFT_145971</name>
</gene>
<accession>A0A0C9VSX6</accession>
<keyword evidence="3" id="KW-1185">Reference proteome</keyword>
<dbReference type="AlphaFoldDB" id="A0A0C9VSX6"/>
<reference evidence="2 3" key="1">
    <citation type="submission" date="2014-06" db="EMBL/GenBank/DDBJ databases">
        <title>Evolutionary Origins and Diversification of the Mycorrhizal Mutualists.</title>
        <authorList>
            <consortium name="DOE Joint Genome Institute"/>
            <consortium name="Mycorrhizal Genomics Consortium"/>
            <person name="Kohler A."/>
            <person name="Kuo A."/>
            <person name="Nagy L.G."/>
            <person name="Floudas D."/>
            <person name="Copeland A."/>
            <person name="Barry K.W."/>
            <person name="Cichocki N."/>
            <person name="Veneault-Fourrey C."/>
            <person name="LaButti K."/>
            <person name="Lindquist E.A."/>
            <person name="Lipzen A."/>
            <person name="Lundell T."/>
            <person name="Morin E."/>
            <person name="Murat C."/>
            <person name="Riley R."/>
            <person name="Ohm R."/>
            <person name="Sun H."/>
            <person name="Tunlid A."/>
            <person name="Henrissat B."/>
            <person name="Grigoriev I.V."/>
            <person name="Hibbett D.S."/>
            <person name="Martin F."/>
        </authorList>
    </citation>
    <scope>NUCLEOTIDE SEQUENCE [LARGE SCALE GENOMIC DNA]</scope>
    <source>
        <strain evidence="2 3">SS14</strain>
    </source>
</reference>
<protein>
    <submittedName>
        <fullName evidence="2">Uncharacterized protein</fullName>
    </submittedName>
</protein>
<dbReference type="OrthoDB" id="6244550at2759"/>
<feature type="non-terminal residue" evidence="2">
    <location>
        <position position="55"/>
    </location>
</feature>
<name>A0A0C9VSX6_SPHS4</name>
<evidence type="ECO:0000313" key="2">
    <source>
        <dbReference type="EMBL" id="KIJ45632.1"/>
    </source>
</evidence>
<dbReference type="EMBL" id="KN837111">
    <property type="protein sequence ID" value="KIJ45632.1"/>
    <property type="molecule type" value="Genomic_DNA"/>
</dbReference>
<organism evidence="2 3">
    <name type="scientific">Sphaerobolus stellatus (strain SS14)</name>
    <dbReference type="NCBI Taxonomy" id="990650"/>
    <lineage>
        <taxon>Eukaryota</taxon>
        <taxon>Fungi</taxon>
        <taxon>Dikarya</taxon>
        <taxon>Basidiomycota</taxon>
        <taxon>Agaricomycotina</taxon>
        <taxon>Agaricomycetes</taxon>
        <taxon>Phallomycetidae</taxon>
        <taxon>Geastrales</taxon>
        <taxon>Sphaerobolaceae</taxon>
        <taxon>Sphaerobolus</taxon>
    </lineage>
</organism>
<feature type="region of interest" description="Disordered" evidence="1">
    <location>
        <begin position="35"/>
        <end position="55"/>
    </location>
</feature>
<proteinExistence type="predicted"/>
<sequence>TQPGRSDHKLLTNAVEKLEGLLALLTEREKATVGARVDVQAQPTPSPKPEAEPIV</sequence>
<evidence type="ECO:0000256" key="1">
    <source>
        <dbReference type="SAM" id="MobiDB-lite"/>
    </source>
</evidence>
<evidence type="ECO:0000313" key="3">
    <source>
        <dbReference type="Proteomes" id="UP000054279"/>
    </source>
</evidence>
<feature type="non-terminal residue" evidence="2">
    <location>
        <position position="1"/>
    </location>
</feature>
<dbReference type="Proteomes" id="UP000054279">
    <property type="component" value="Unassembled WGS sequence"/>
</dbReference>
<dbReference type="HOGENOM" id="CLU_3038189_0_0_1"/>